<proteinExistence type="predicted"/>
<evidence type="ECO:0000313" key="7">
    <source>
        <dbReference type="Proteomes" id="UP000094869"/>
    </source>
</evidence>
<evidence type="ECO:0000313" key="6">
    <source>
        <dbReference type="Proteomes" id="UP000094271"/>
    </source>
</evidence>
<dbReference type="InterPro" id="IPR010375">
    <property type="entry name" value="CdAMP_rec"/>
</dbReference>
<evidence type="ECO:0000313" key="1">
    <source>
        <dbReference type="EMBL" id="ODM05055.1"/>
    </source>
</evidence>
<dbReference type="InterPro" id="IPR015867">
    <property type="entry name" value="N-reg_PII/ATP_PRibTrfase_C"/>
</dbReference>
<sequence>MKMLLAIVHNEDAPLLINELNEKKYFVTKLATTGGFLKKGNTTLLLGIEDEKVDAVCEIIKQHSGKRQQIMYTPPAPSNCNVYPNAVSSVPVNVEVGGATIFIMPVDDFRKV</sequence>
<evidence type="ECO:0000313" key="5">
    <source>
        <dbReference type="Proteomes" id="UP000094067"/>
    </source>
</evidence>
<dbReference type="EMBL" id="MEHA01000023">
    <property type="protein sequence ID" value="ODR46649.1"/>
    <property type="molecule type" value="Genomic_DNA"/>
</dbReference>
<evidence type="ECO:0000313" key="2">
    <source>
        <dbReference type="EMBL" id="ODM14093.1"/>
    </source>
</evidence>
<dbReference type="Proteomes" id="UP000094869">
    <property type="component" value="Unassembled WGS sequence"/>
</dbReference>
<evidence type="ECO:0000313" key="8">
    <source>
        <dbReference type="Proteomes" id="UP000095003"/>
    </source>
</evidence>
<reference evidence="4 7" key="2">
    <citation type="submission" date="2016-08" db="EMBL/GenBank/DDBJ databases">
        <title>Characterization of Isolates of Eisenbergiella tayi Derived from Blood Cultures, Using Whole Genome Sequencing.</title>
        <authorList>
            <person name="Bernier A.-M."/>
            <person name="Burdz T."/>
            <person name="Wiebe D."/>
            <person name="Bernard K."/>
        </authorList>
    </citation>
    <scope>NUCLEOTIDE SEQUENCE [LARGE SCALE GENOMIC DNA]</scope>
    <source>
        <strain evidence="4 7">NML120146</strain>
    </source>
</reference>
<dbReference type="Proteomes" id="UP000095003">
    <property type="component" value="Unassembled WGS sequence"/>
</dbReference>
<dbReference type="EMBL" id="MCGI01000001">
    <property type="protein sequence ID" value="ODM14093.1"/>
    <property type="molecule type" value="Genomic_DNA"/>
</dbReference>
<protein>
    <submittedName>
        <fullName evidence="3">Transcriptional regulator</fullName>
    </submittedName>
</protein>
<reference evidence="3 6" key="3">
    <citation type="submission" date="2016-08" db="EMBL/GenBank/DDBJ databases">
        <authorList>
            <person name="Seilhamer J.J."/>
        </authorList>
    </citation>
    <scope>NUCLEOTIDE SEQUENCE [LARGE SCALE GENOMIC DNA]</scope>
    <source>
        <strain evidence="3 6">NML150140-1</strain>
    </source>
</reference>
<gene>
    <name evidence="2" type="ORF">BEH84_01814</name>
    <name evidence="3" type="ORF">BEI59_24475</name>
    <name evidence="1" type="ORF">BEI61_00938</name>
    <name evidence="4" type="ORF">BEI63_12125</name>
</gene>
<accession>A0A1E3A8F6</accession>
<dbReference type="Proteomes" id="UP000094271">
    <property type="component" value="Unassembled WGS sequence"/>
</dbReference>
<dbReference type="Pfam" id="PF06153">
    <property type="entry name" value="CdAMP_rec"/>
    <property type="match status" value="1"/>
</dbReference>
<dbReference type="EMBL" id="MCGH01000002">
    <property type="protein sequence ID" value="ODM05055.1"/>
    <property type="molecule type" value="Genomic_DNA"/>
</dbReference>
<dbReference type="PATRIC" id="fig|1432052.3.peg.1987"/>
<dbReference type="Gene3D" id="3.30.70.120">
    <property type="match status" value="1"/>
</dbReference>
<organism evidence="1 5">
    <name type="scientific">Eisenbergiella tayi</name>
    <dbReference type="NCBI Taxonomy" id="1432052"/>
    <lineage>
        <taxon>Bacteria</taxon>
        <taxon>Bacillati</taxon>
        <taxon>Bacillota</taxon>
        <taxon>Clostridia</taxon>
        <taxon>Lachnospirales</taxon>
        <taxon>Lachnospiraceae</taxon>
        <taxon>Eisenbergiella</taxon>
    </lineage>
</organism>
<name>A0A1E3A8F6_9FIRM</name>
<keyword evidence="7" id="KW-1185">Reference proteome</keyword>
<dbReference type="RefSeq" id="WP_009254987.1">
    <property type="nucleotide sequence ID" value="NZ_BAABXS010000002.1"/>
</dbReference>
<dbReference type="PANTHER" id="PTHR38456">
    <property type="entry name" value="CYCLIC DI-AMP RECEPTOR A"/>
    <property type="match status" value="1"/>
</dbReference>
<evidence type="ECO:0000313" key="4">
    <source>
        <dbReference type="EMBL" id="ODR56923.1"/>
    </source>
</evidence>
<reference evidence="5 8" key="1">
    <citation type="submission" date="2016-07" db="EMBL/GenBank/DDBJ databases">
        <title>Characterization of isolates of Eisenbergiella tayi derived from blood cultures, using whole genome sequencing.</title>
        <authorList>
            <person name="Burdz T."/>
            <person name="Wiebe D."/>
            <person name="Huynh C."/>
            <person name="Bernard K."/>
        </authorList>
    </citation>
    <scope>NUCLEOTIDE SEQUENCE [LARGE SCALE GENOMIC DNA]</scope>
    <source>
        <strain evidence="1 5">NML 110608</strain>
        <strain evidence="2 8">NML 120489</strain>
    </source>
</reference>
<dbReference type="InterPro" id="IPR011322">
    <property type="entry name" value="N-reg_PII-like_a/b"/>
</dbReference>
<dbReference type="SUPFAM" id="SSF54913">
    <property type="entry name" value="GlnB-like"/>
    <property type="match status" value="1"/>
</dbReference>
<dbReference type="Proteomes" id="UP000094067">
    <property type="component" value="Unassembled WGS sequence"/>
</dbReference>
<dbReference type="AlphaFoldDB" id="A0A1E3A8F6"/>
<evidence type="ECO:0000313" key="3">
    <source>
        <dbReference type="EMBL" id="ODR46649.1"/>
    </source>
</evidence>
<comment type="caution">
    <text evidence="1">The sequence shown here is derived from an EMBL/GenBank/DDBJ whole genome shotgun (WGS) entry which is preliminary data.</text>
</comment>
<dbReference type="OrthoDB" id="9794275at2"/>
<dbReference type="PANTHER" id="PTHR38456:SF1">
    <property type="entry name" value="CYCLIC DI-AMP RECEPTOR A"/>
    <property type="match status" value="1"/>
</dbReference>
<dbReference type="EMBL" id="MEHD01000022">
    <property type="protein sequence ID" value="ODR56923.1"/>
    <property type="molecule type" value="Genomic_DNA"/>
</dbReference>
<dbReference type="GeneID" id="93300184"/>